<gene>
    <name evidence="1" type="ORF">BLM47_03780</name>
</gene>
<organism evidence="1 2">
    <name type="scientific">Candidatus Reconcilbacillus cellulovorans</name>
    <dbReference type="NCBI Taxonomy" id="1906605"/>
    <lineage>
        <taxon>Bacteria</taxon>
        <taxon>Bacillati</taxon>
        <taxon>Bacillota</taxon>
        <taxon>Bacilli</taxon>
        <taxon>Bacillales</taxon>
        <taxon>Paenibacillaceae</taxon>
        <taxon>Candidatus Reconcilbacillus</taxon>
    </lineage>
</organism>
<dbReference type="Proteomes" id="UP000243688">
    <property type="component" value="Unassembled WGS sequence"/>
</dbReference>
<dbReference type="AlphaFoldDB" id="A0A2A6E2S8"/>
<accession>A0A2A6E2S8</accession>
<evidence type="ECO:0000313" key="1">
    <source>
        <dbReference type="EMBL" id="PDO11119.1"/>
    </source>
</evidence>
<protein>
    <submittedName>
        <fullName evidence="1">Uncharacterized protein</fullName>
    </submittedName>
</protein>
<reference evidence="1 2" key="1">
    <citation type="submission" date="2016-12" db="EMBL/GenBank/DDBJ databases">
        <title>Candidatus Reconcilibacillus cellulovorans genome.</title>
        <authorList>
            <person name="Kolinko S."/>
            <person name="Wu Y.-W."/>
            <person name="Tachea F."/>
            <person name="Denzel E."/>
            <person name="Hiras J."/>
            <person name="Baecker N."/>
            <person name="Chan L.J."/>
            <person name="Eichorst S.A."/>
            <person name="Frey D."/>
            <person name="Adams P.D."/>
            <person name="Pray T."/>
            <person name="Tanjore D."/>
            <person name="Petzold C.J."/>
            <person name="Gladden J.M."/>
            <person name="Simmons B.A."/>
            <person name="Singer S.W."/>
        </authorList>
    </citation>
    <scope>NUCLEOTIDE SEQUENCE [LARGE SCALE GENOMIC DNA]</scope>
    <source>
        <strain evidence="1">JTherm</strain>
    </source>
</reference>
<name>A0A2A6E2S8_9BACL</name>
<evidence type="ECO:0000313" key="2">
    <source>
        <dbReference type="Proteomes" id="UP000243688"/>
    </source>
</evidence>
<comment type="caution">
    <text evidence="1">The sequence shown here is derived from an EMBL/GenBank/DDBJ whole genome shotgun (WGS) entry which is preliminary data.</text>
</comment>
<sequence>MEPITYPVYDPGYYSPQNGWIPFETFALGVSRSADKAQNELAAPCQGGFRMCIRSLSIDAPLEMHVDPASGVTSVISPSAAARLDSTFREEWLARVRLELGLRPV</sequence>
<proteinExistence type="predicted"/>
<dbReference type="EMBL" id="MOXJ01000005">
    <property type="protein sequence ID" value="PDO11119.1"/>
    <property type="molecule type" value="Genomic_DNA"/>
</dbReference>